<gene>
    <name evidence="1" type="ORF">NQU55_32220</name>
</gene>
<dbReference type="EMBL" id="JANIID010000043">
    <property type="protein sequence ID" value="MCQ8774393.1"/>
    <property type="molecule type" value="Genomic_DNA"/>
</dbReference>
<reference evidence="1" key="1">
    <citation type="submission" date="2022-06" db="EMBL/GenBank/DDBJ databases">
        <title>WGS of actinobacteria.</title>
        <authorList>
            <person name="Thawai C."/>
        </authorList>
    </citation>
    <scope>NUCLEOTIDE SEQUENCE</scope>
    <source>
        <strain evidence="1">AA8</strain>
    </source>
</reference>
<name>A0A9X2LNF3_9ACTN</name>
<comment type="caution">
    <text evidence="1">The sequence shown here is derived from an EMBL/GenBank/DDBJ whole genome shotgun (WGS) entry which is preliminary data.</text>
</comment>
<protein>
    <submittedName>
        <fullName evidence="1">Uncharacterized protein</fullName>
    </submittedName>
</protein>
<evidence type="ECO:0000313" key="1">
    <source>
        <dbReference type="EMBL" id="MCQ8774393.1"/>
    </source>
</evidence>
<evidence type="ECO:0000313" key="2">
    <source>
        <dbReference type="Proteomes" id="UP001142374"/>
    </source>
</evidence>
<dbReference type="Proteomes" id="UP001142374">
    <property type="component" value="Unassembled WGS sequence"/>
</dbReference>
<keyword evidence="2" id="KW-1185">Reference proteome</keyword>
<dbReference type="RefSeq" id="WP_256791639.1">
    <property type="nucleotide sequence ID" value="NZ_JANIID010000043.1"/>
</dbReference>
<organism evidence="1 2">
    <name type="scientific">Streptomyces telluris</name>
    <dbReference type="NCBI Taxonomy" id="2720021"/>
    <lineage>
        <taxon>Bacteria</taxon>
        <taxon>Bacillati</taxon>
        <taxon>Actinomycetota</taxon>
        <taxon>Actinomycetes</taxon>
        <taxon>Kitasatosporales</taxon>
        <taxon>Streptomycetaceae</taxon>
        <taxon>Streptomyces</taxon>
    </lineage>
</organism>
<proteinExistence type="predicted"/>
<sequence>MPGVFTKTRKAQRDGFAEVIRIREMSLTAWDVLTEGAIRFPTEDEMYA</sequence>
<dbReference type="AlphaFoldDB" id="A0A9X2LNF3"/>
<accession>A0A9X2LNF3</accession>